<dbReference type="InterPro" id="IPR001789">
    <property type="entry name" value="Sig_transdc_resp-reg_receiver"/>
</dbReference>
<dbReference type="Proteomes" id="UP000531216">
    <property type="component" value="Unassembled WGS sequence"/>
</dbReference>
<keyword evidence="2" id="KW-0238">DNA-binding</keyword>
<dbReference type="GO" id="GO:0003677">
    <property type="term" value="F:DNA binding"/>
    <property type="evidence" value="ECO:0007669"/>
    <property type="project" value="UniProtKB-KW"/>
</dbReference>
<dbReference type="InterPro" id="IPR012318">
    <property type="entry name" value="HTH_CRP"/>
</dbReference>
<feature type="domain" description="Response regulatory" evidence="5">
    <location>
        <begin position="249"/>
        <end position="360"/>
    </location>
</feature>
<keyword evidence="1" id="KW-0805">Transcription regulation</keyword>
<feature type="modified residue" description="4-aspartylphosphate" evidence="4">
    <location>
        <position position="300"/>
    </location>
</feature>
<dbReference type="Pfam" id="PF13545">
    <property type="entry name" value="HTH_Crp_2"/>
    <property type="match status" value="1"/>
</dbReference>
<evidence type="ECO:0000256" key="4">
    <source>
        <dbReference type="PROSITE-ProRule" id="PRU00169"/>
    </source>
</evidence>
<reference evidence="7 8" key="1">
    <citation type="submission" date="2020-08" db="EMBL/GenBank/DDBJ databases">
        <title>Genomic Encyclopedia of Type Strains, Phase IV (KMG-IV): sequencing the most valuable type-strain genomes for metagenomic binning, comparative biology and taxonomic classification.</title>
        <authorList>
            <person name="Goeker M."/>
        </authorList>
    </citation>
    <scope>NUCLEOTIDE SEQUENCE [LARGE SCALE GENOMIC DNA]</scope>
    <source>
        <strain evidence="7 8">DSM 25024</strain>
    </source>
</reference>
<gene>
    <name evidence="7" type="ORF">GGR05_000211</name>
</gene>
<evidence type="ECO:0000256" key="3">
    <source>
        <dbReference type="ARBA" id="ARBA00023163"/>
    </source>
</evidence>
<dbReference type="GO" id="GO:0000160">
    <property type="term" value="P:phosphorelay signal transduction system"/>
    <property type="evidence" value="ECO:0007669"/>
    <property type="project" value="InterPro"/>
</dbReference>
<dbReference type="OrthoDB" id="7506088at2"/>
<dbReference type="AlphaFoldDB" id="A0A7W6BPW3"/>
<dbReference type="Pfam" id="PF00072">
    <property type="entry name" value="Response_reg"/>
    <property type="match status" value="1"/>
</dbReference>
<protein>
    <submittedName>
        <fullName evidence="7">CRP-like cAMP-binding protein/CheY-like chemotaxis protein</fullName>
    </submittedName>
</protein>
<comment type="caution">
    <text evidence="7">The sequence shown here is derived from an EMBL/GenBank/DDBJ whole genome shotgun (WGS) entry which is preliminary data.</text>
</comment>
<proteinExistence type="predicted"/>
<evidence type="ECO:0000256" key="2">
    <source>
        <dbReference type="ARBA" id="ARBA00023125"/>
    </source>
</evidence>
<dbReference type="InterPro" id="IPR014710">
    <property type="entry name" value="RmlC-like_jellyroll"/>
</dbReference>
<feature type="domain" description="HTH crp-type" evidence="6">
    <location>
        <begin position="144"/>
        <end position="210"/>
    </location>
</feature>
<dbReference type="RefSeq" id="WP_090961411.1">
    <property type="nucleotide sequence ID" value="NZ_FOOA01000004.1"/>
</dbReference>
<keyword evidence="8" id="KW-1185">Reference proteome</keyword>
<dbReference type="PROSITE" id="PS51063">
    <property type="entry name" value="HTH_CRP_2"/>
    <property type="match status" value="1"/>
</dbReference>
<dbReference type="GO" id="GO:0006355">
    <property type="term" value="P:regulation of DNA-templated transcription"/>
    <property type="evidence" value="ECO:0007669"/>
    <property type="project" value="InterPro"/>
</dbReference>
<dbReference type="EMBL" id="JACIDO010000001">
    <property type="protein sequence ID" value="MBB3934100.1"/>
    <property type="molecule type" value="Genomic_DNA"/>
</dbReference>
<sequence length="360" mass="39827">MPSDGRNRILSTMAADHREALVPALERVELPNWTTLVEPDVDTRYVHFLDDGLASVVASSSSGEQQIEVGHIGFEGITGFHVVLGMARTPTHTFMQVAGSGWRLSTEDLYRAMSANEGLRLHLLRYVQTYQIQLSYSALANGRYTIPQRLARWLLMAHDRLGTDAMPLTHEFLALMLGVRRSGVTNELHVLEGEHIIRASRGRIEIRDRARLERLAGETYGVPEAAYEAVFGRIRPLSARAGAKLRDMRIFLVEDDFHLATQMQRYLASQGAVVVGPAPSVQSALRTLIATPQLDAAIVDVNLRGEMSFPLAEALRKRGVPFIFVSGYQKDLIPAHFADVSFHDKPIEPSELAAALLAVA</sequence>
<evidence type="ECO:0000313" key="8">
    <source>
        <dbReference type="Proteomes" id="UP000531216"/>
    </source>
</evidence>
<evidence type="ECO:0000259" key="5">
    <source>
        <dbReference type="PROSITE" id="PS50110"/>
    </source>
</evidence>
<dbReference type="InterPro" id="IPR036390">
    <property type="entry name" value="WH_DNA-bd_sf"/>
</dbReference>
<dbReference type="SUPFAM" id="SSF46785">
    <property type="entry name" value="Winged helix' DNA-binding domain"/>
    <property type="match status" value="1"/>
</dbReference>
<dbReference type="SMART" id="SM00448">
    <property type="entry name" value="REC"/>
    <property type="match status" value="1"/>
</dbReference>
<dbReference type="InterPro" id="IPR011006">
    <property type="entry name" value="CheY-like_superfamily"/>
</dbReference>
<dbReference type="Gene3D" id="2.60.120.10">
    <property type="entry name" value="Jelly Rolls"/>
    <property type="match status" value="1"/>
</dbReference>
<dbReference type="InterPro" id="IPR018490">
    <property type="entry name" value="cNMP-bd_dom_sf"/>
</dbReference>
<evidence type="ECO:0000256" key="1">
    <source>
        <dbReference type="ARBA" id="ARBA00023015"/>
    </source>
</evidence>
<accession>A0A7W6BPW3</accession>
<name>A0A7W6BPW3_9HYPH</name>
<evidence type="ECO:0000259" key="6">
    <source>
        <dbReference type="PROSITE" id="PS51063"/>
    </source>
</evidence>
<dbReference type="Gene3D" id="3.40.50.2300">
    <property type="match status" value="1"/>
</dbReference>
<dbReference type="SUPFAM" id="SSF52172">
    <property type="entry name" value="CheY-like"/>
    <property type="match status" value="1"/>
</dbReference>
<dbReference type="SUPFAM" id="SSF51206">
    <property type="entry name" value="cAMP-binding domain-like"/>
    <property type="match status" value="1"/>
</dbReference>
<organism evidence="7 8">
    <name type="scientific">Aureimonas phyllosphaerae</name>
    <dbReference type="NCBI Taxonomy" id="1166078"/>
    <lineage>
        <taxon>Bacteria</taxon>
        <taxon>Pseudomonadati</taxon>
        <taxon>Pseudomonadota</taxon>
        <taxon>Alphaproteobacteria</taxon>
        <taxon>Hyphomicrobiales</taxon>
        <taxon>Aurantimonadaceae</taxon>
        <taxon>Aureimonas</taxon>
    </lineage>
</organism>
<dbReference type="PROSITE" id="PS50110">
    <property type="entry name" value="RESPONSE_REGULATORY"/>
    <property type="match status" value="1"/>
</dbReference>
<keyword evidence="4" id="KW-0597">Phosphoprotein</keyword>
<evidence type="ECO:0000313" key="7">
    <source>
        <dbReference type="EMBL" id="MBB3934100.1"/>
    </source>
</evidence>
<keyword evidence="3" id="KW-0804">Transcription</keyword>